<gene>
    <name evidence="3" type="ORF">GBAR_LOCUS23228</name>
</gene>
<organism evidence="3 4">
    <name type="scientific">Geodia barretti</name>
    <name type="common">Barrett's horny sponge</name>
    <dbReference type="NCBI Taxonomy" id="519541"/>
    <lineage>
        <taxon>Eukaryota</taxon>
        <taxon>Metazoa</taxon>
        <taxon>Porifera</taxon>
        <taxon>Demospongiae</taxon>
        <taxon>Heteroscleromorpha</taxon>
        <taxon>Tetractinellida</taxon>
        <taxon>Astrophorina</taxon>
        <taxon>Geodiidae</taxon>
        <taxon>Geodia</taxon>
    </lineage>
</organism>
<accession>A0AA35T7N4</accession>
<feature type="region of interest" description="Disordered" evidence="1">
    <location>
        <begin position="231"/>
        <end position="251"/>
    </location>
</feature>
<dbReference type="GO" id="GO:0017056">
    <property type="term" value="F:structural constituent of nuclear pore"/>
    <property type="evidence" value="ECO:0007669"/>
    <property type="project" value="TreeGrafter"/>
</dbReference>
<dbReference type="PANTHER" id="PTHR21286">
    <property type="entry name" value="NUCLEAR PORE COMPLEX PROTEIN NUP160"/>
    <property type="match status" value="1"/>
</dbReference>
<evidence type="ECO:0000259" key="2">
    <source>
        <dbReference type="Pfam" id="PF23347"/>
    </source>
</evidence>
<comment type="caution">
    <text evidence="3">The sequence shown here is derived from an EMBL/GenBank/DDBJ whole genome shotgun (WGS) entry which is preliminary data.</text>
</comment>
<dbReference type="InterPro" id="IPR056536">
    <property type="entry name" value="TPR_NUP160_C"/>
</dbReference>
<dbReference type="GO" id="GO:0005643">
    <property type="term" value="C:nuclear pore"/>
    <property type="evidence" value="ECO:0007669"/>
    <property type="project" value="UniProtKB-ARBA"/>
</dbReference>
<dbReference type="Pfam" id="PF23347">
    <property type="entry name" value="TPR_Nup160_C"/>
    <property type="match status" value="1"/>
</dbReference>
<dbReference type="EMBL" id="CASHTH010003216">
    <property type="protein sequence ID" value="CAI8041856.1"/>
    <property type="molecule type" value="Genomic_DNA"/>
</dbReference>
<sequence length="251" mass="28053">LSLCVGPFVSPEEVVARLIQVGLFDKAIETARCFGLPLDSIFDALASRCVHLTNSLVGFRDETDDASNWNWLDANESIDIPTPIERSVVDKAWLMLKSYLRTYDHVHGHRLQKCVARKLLSLGSHLPQWLIQSFKETNPAELLHLYLSFNLLEEAAVFALQYIDAVLGPRREEFSMQATLHSSSPSVWLPYSSIDHLREALQNAESTSLIELSSQLTAKLEAYFRTATSVSSCRHGAPGPTDNDGHPLKLH</sequence>
<dbReference type="InterPro" id="IPR021717">
    <property type="entry name" value="Nucleoporin_Nup160"/>
</dbReference>
<evidence type="ECO:0000313" key="4">
    <source>
        <dbReference type="Proteomes" id="UP001174909"/>
    </source>
</evidence>
<name>A0AA35T7N4_GEOBA</name>
<feature type="domain" description="NUP160 C-terminal TPR" evidence="2">
    <location>
        <begin position="9"/>
        <end position="231"/>
    </location>
</feature>
<protein>
    <submittedName>
        <fullName evidence="3">Nuclear pore complex protein Nup160</fullName>
    </submittedName>
</protein>
<dbReference type="AlphaFoldDB" id="A0AA35T7N4"/>
<keyword evidence="4" id="KW-1185">Reference proteome</keyword>
<evidence type="ECO:0000313" key="3">
    <source>
        <dbReference type="EMBL" id="CAI8041856.1"/>
    </source>
</evidence>
<proteinExistence type="predicted"/>
<dbReference type="Proteomes" id="UP001174909">
    <property type="component" value="Unassembled WGS sequence"/>
</dbReference>
<dbReference type="PANTHER" id="PTHR21286:SF0">
    <property type="entry name" value="NUCLEAR PORE COMPLEX PROTEIN NUP160"/>
    <property type="match status" value="1"/>
</dbReference>
<evidence type="ECO:0000256" key="1">
    <source>
        <dbReference type="SAM" id="MobiDB-lite"/>
    </source>
</evidence>
<feature type="non-terminal residue" evidence="3">
    <location>
        <position position="1"/>
    </location>
</feature>
<reference evidence="3" key="1">
    <citation type="submission" date="2023-03" db="EMBL/GenBank/DDBJ databases">
        <authorList>
            <person name="Steffen K."/>
            <person name="Cardenas P."/>
        </authorList>
    </citation>
    <scope>NUCLEOTIDE SEQUENCE</scope>
</reference>